<evidence type="ECO:0000256" key="1">
    <source>
        <dbReference type="ARBA" id="ARBA00004442"/>
    </source>
</evidence>
<evidence type="ECO:0000313" key="8">
    <source>
        <dbReference type="Proteomes" id="UP001180825"/>
    </source>
</evidence>
<keyword evidence="8" id="KW-1185">Reference proteome</keyword>
<dbReference type="InterPro" id="IPR010583">
    <property type="entry name" value="MipA"/>
</dbReference>
<comment type="similarity">
    <text evidence="2">Belongs to the MipA/OmpV family.</text>
</comment>
<feature type="signal peptide" evidence="6">
    <location>
        <begin position="1"/>
        <end position="20"/>
    </location>
</feature>
<proteinExistence type="inferred from homology"/>
<dbReference type="EMBL" id="JAVDXV010000007">
    <property type="protein sequence ID" value="MDR7334393.1"/>
    <property type="molecule type" value="Genomic_DNA"/>
</dbReference>
<reference evidence="7 8" key="1">
    <citation type="submission" date="2023-07" db="EMBL/GenBank/DDBJ databases">
        <title>Sorghum-associated microbial communities from plants grown in Nebraska, USA.</title>
        <authorList>
            <person name="Schachtman D."/>
        </authorList>
    </citation>
    <scope>NUCLEOTIDE SEQUENCE [LARGE SCALE GENOMIC DNA]</scope>
    <source>
        <strain evidence="7 8">BE316</strain>
    </source>
</reference>
<evidence type="ECO:0000256" key="5">
    <source>
        <dbReference type="ARBA" id="ARBA00023237"/>
    </source>
</evidence>
<evidence type="ECO:0000256" key="3">
    <source>
        <dbReference type="ARBA" id="ARBA00022729"/>
    </source>
</evidence>
<dbReference type="PANTHER" id="PTHR38776:SF1">
    <property type="entry name" value="MLTA-INTERACTING PROTEIN-RELATED"/>
    <property type="match status" value="1"/>
</dbReference>
<gene>
    <name evidence="7" type="ORF">J2X21_003549</name>
</gene>
<feature type="chain" id="PRO_5046235614" evidence="6">
    <location>
        <begin position="21"/>
        <end position="274"/>
    </location>
</feature>
<sequence length="274" mass="28643">MSARSVVLAIAAAAVLPVQAQSTPPREERAESPPARYLLGVAMATGPEYEGARTRDTKLKPVWAAKIGRIRITTAGGSALLGFGREGAGAGASTQLVETDQWRLGISASIDGGRDSGDASTTQGLPDVRRTLRARVYANYSLTRDWNVGASASQDVLGRGGGLTLSVDTGWRLYRSDSTEWTTGIGVSAADSRNMRSYFGVPVSAVTASGKPAYEPGAGLRDVHAGINFKHMFAKHWFVFGSAGASRLLGPAADSPLVQKPGGASAQIGVAWRN</sequence>
<comment type="subcellular location">
    <subcellularLocation>
        <location evidence="1">Cell outer membrane</location>
    </subcellularLocation>
</comment>
<name>A0ABU2ACS2_9BURK</name>
<evidence type="ECO:0000256" key="2">
    <source>
        <dbReference type="ARBA" id="ARBA00005722"/>
    </source>
</evidence>
<organism evidence="7 8">
    <name type="scientific">Roseateles asaccharophilus</name>
    <dbReference type="NCBI Taxonomy" id="582607"/>
    <lineage>
        <taxon>Bacteria</taxon>
        <taxon>Pseudomonadati</taxon>
        <taxon>Pseudomonadota</taxon>
        <taxon>Betaproteobacteria</taxon>
        <taxon>Burkholderiales</taxon>
        <taxon>Sphaerotilaceae</taxon>
        <taxon>Roseateles</taxon>
    </lineage>
</organism>
<evidence type="ECO:0000313" key="7">
    <source>
        <dbReference type="EMBL" id="MDR7334393.1"/>
    </source>
</evidence>
<comment type="caution">
    <text evidence="7">The sequence shown here is derived from an EMBL/GenBank/DDBJ whole genome shotgun (WGS) entry which is preliminary data.</text>
</comment>
<protein>
    <submittedName>
        <fullName evidence="7">Outer membrane scaffolding protein for murein synthesis (MipA/OmpV family)</fullName>
    </submittedName>
</protein>
<dbReference type="RefSeq" id="WP_310330778.1">
    <property type="nucleotide sequence ID" value="NZ_JAVDXV010000007.1"/>
</dbReference>
<keyword evidence="4" id="KW-0472">Membrane</keyword>
<accession>A0ABU2ACS2</accession>
<evidence type="ECO:0000256" key="4">
    <source>
        <dbReference type="ARBA" id="ARBA00023136"/>
    </source>
</evidence>
<keyword evidence="3 6" id="KW-0732">Signal</keyword>
<dbReference type="Pfam" id="PF06629">
    <property type="entry name" value="MipA"/>
    <property type="match status" value="1"/>
</dbReference>
<dbReference type="Proteomes" id="UP001180825">
    <property type="component" value="Unassembled WGS sequence"/>
</dbReference>
<evidence type="ECO:0000256" key="6">
    <source>
        <dbReference type="SAM" id="SignalP"/>
    </source>
</evidence>
<keyword evidence="5" id="KW-0998">Cell outer membrane</keyword>
<dbReference type="PANTHER" id="PTHR38776">
    <property type="entry name" value="MLTA-INTERACTING PROTEIN-RELATED"/>
    <property type="match status" value="1"/>
</dbReference>